<evidence type="ECO:0000313" key="1">
    <source>
        <dbReference type="EMBL" id="MED6149990.1"/>
    </source>
</evidence>
<gene>
    <name evidence="1" type="ORF">PIB30_067855</name>
</gene>
<reference evidence="1 2" key="1">
    <citation type="journal article" date="2023" name="Plants (Basel)">
        <title>Bridging the Gap: Combining Genomics and Transcriptomics Approaches to Understand Stylosanthes scabra, an Orphan Legume from the Brazilian Caatinga.</title>
        <authorList>
            <person name="Ferreira-Neto J.R.C."/>
            <person name="da Silva M.D."/>
            <person name="Binneck E."/>
            <person name="de Melo N.F."/>
            <person name="da Silva R.H."/>
            <person name="de Melo A.L.T.M."/>
            <person name="Pandolfi V."/>
            <person name="Bustamante F.O."/>
            <person name="Brasileiro-Vidal A.C."/>
            <person name="Benko-Iseppon A.M."/>
        </authorList>
    </citation>
    <scope>NUCLEOTIDE SEQUENCE [LARGE SCALE GENOMIC DNA]</scope>
    <source>
        <tissue evidence="1">Leaves</tissue>
    </source>
</reference>
<organism evidence="1 2">
    <name type="scientific">Stylosanthes scabra</name>
    <dbReference type="NCBI Taxonomy" id="79078"/>
    <lineage>
        <taxon>Eukaryota</taxon>
        <taxon>Viridiplantae</taxon>
        <taxon>Streptophyta</taxon>
        <taxon>Embryophyta</taxon>
        <taxon>Tracheophyta</taxon>
        <taxon>Spermatophyta</taxon>
        <taxon>Magnoliopsida</taxon>
        <taxon>eudicotyledons</taxon>
        <taxon>Gunneridae</taxon>
        <taxon>Pentapetalae</taxon>
        <taxon>rosids</taxon>
        <taxon>fabids</taxon>
        <taxon>Fabales</taxon>
        <taxon>Fabaceae</taxon>
        <taxon>Papilionoideae</taxon>
        <taxon>50 kb inversion clade</taxon>
        <taxon>dalbergioids sensu lato</taxon>
        <taxon>Dalbergieae</taxon>
        <taxon>Pterocarpus clade</taxon>
        <taxon>Stylosanthes</taxon>
    </lineage>
</organism>
<protein>
    <submittedName>
        <fullName evidence="1">Uncharacterized protein</fullName>
    </submittedName>
</protein>
<accession>A0ABU6TPB4</accession>
<name>A0ABU6TPB4_9FABA</name>
<dbReference type="Proteomes" id="UP001341840">
    <property type="component" value="Unassembled WGS sequence"/>
</dbReference>
<proteinExistence type="predicted"/>
<keyword evidence="2" id="KW-1185">Reference proteome</keyword>
<dbReference type="EMBL" id="JASCZI010091337">
    <property type="protein sequence ID" value="MED6149990.1"/>
    <property type="molecule type" value="Genomic_DNA"/>
</dbReference>
<evidence type="ECO:0000313" key="2">
    <source>
        <dbReference type="Proteomes" id="UP001341840"/>
    </source>
</evidence>
<comment type="caution">
    <text evidence="1">The sequence shown here is derived from an EMBL/GenBank/DDBJ whole genome shotgun (WGS) entry which is preliminary data.</text>
</comment>
<sequence length="171" mass="19382">MRDNRTRRYPRQNGIYVMMVEMLKAMMVEKRSNDNKFLVASSDMSPNIAGLPPNIVDLRLMQAQEILQPIVAGVRSIITDFHDDLGILHHAGGSLDERLATLSGMQDDANHGWAYLIDFVYGKTRKPPEFLRVGIQERLMISANPIVFSHKGAPSLMLMYHHPYLPPINLV</sequence>